<dbReference type="EMBL" id="RIBZ01000151">
    <property type="protein sequence ID" value="RNG29806.1"/>
    <property type="molecule type" value="Genomic_DNA"/>
</dbReference>
<organism evidence="1 2">
    <name type="scientific">Streptomyces botrytidirepellens</name>
    <dbReference type="NCBI Taxonomy" id="2486417"/>
    <lineage>
        <taxon>Bacteria</taxon>
        <taxon>Bacillati</taxon>
        <taxon>Actinomycetota</taxon>
        <taxon>Actinomycetes</taxon>
        <taxon>Kitasatosporales</taxon>
        <taxon>Streptomycetaceae</taxon>
        <taxon>Streptomyces</taxon>
    </lineage>
</organism>
<evidence type="ECO:0000313" key="2">
    <source>
        <dbReference type="Proteomes" id="UP000275401"/>
    </source>
</evidence>
<dbReference type="Gene3D" id="2.60.60.30">
    <property type="entry name" value="sav2460 like domains"/>
    <property type="match status" value="1"/>
</dbReference>
<reference evidence="1 2" key="1">
    <citation type="submission" date="2018-11" db="EMBL/GenBank/DDBJ databases">
        <title>The Potential of Streptomyces as Biocontrol Agents against the Tomato grey mould, Botrytis cinerea (Gray mold) Frontiers in Microbiology.</title>
        <authorList>
            <person name="Li D."/>
        </authorList>
    </citation>
    <scope>NUCLEOTIDE SEQUENCE [LARGE SCALE GENOMIC DNA]</scope>
    <source>
        <strain evidence="1 2">NEAU-LD23</strain>
    </source>
</reference>
<dbReference type="Proteomes" id="UP000275401">
    <property type="component" value="Unassembled WGS sequence"/>
</dbReference>
<accession>A0A3M8WIE4</accession>
<gene>
    <name evidence="1" type="ORF">EEJ42_11020</name>
</gene>
<evidence type="ECO:0000313" key="1">
    <source>
        <dbReference type="EMBL" id="RNG29806.1"/>
    </source>
</evidence>
<name>A0A3M8WIE4_9ACTN</name>
<keyword evidence="2" id="KW-1185">Reference proteome</keyword>
<protein>
    <submittedName>
        <fullName evidence="1">Uncharacterized protein</fullName>
    </submittedName>
</protein>
<sequence length="205" mass="21774">MIKMSKGDNPVSLAKTASVTARMSWSSNTDYDLLAIVLRTNGEIEYVATFDAVGVPAQSSTADGAVKHLGDVGRGTQGTATETIEITLNDSIRAVVPVAYSAKSNGTGSFFRYRVTLELDNGVAGDKVVIAAENANNDDRVYSCVPGMVESTPDSVVIHALEQYSARGSENRPTLAVQRGGLLRKGAETIKVVMDGGPENEHKWP</sequence>
<proteinExistence type="predicted"/>
<dbReference type="AlphaFoldDB" id="A0A3M8WIE4"/>
<comment type="caution">
    <text evidence="1">The sequence shown here is derived from an EMBL/GenBank/DDBJ whole genome shotgun (WGS) entry which is preliminary data.</text>
</comment>